<dbReference type="AlphaFoldDB" id="A0A0C3I075"/>
<evidence type="ECO:0000313" key="1">
    <source>
        <dbReference type="EMBL" id="KIN07847.1"/>
    </source>
</evidence>
<dbReference type="InParanoid" id="A0A0C3I075"/>
<evidence type="ECO:0000313" key="2">
    <source>
        <dbReference type="Proteomes" id="UP000054321"/>
    </source>
</evidence>
<dbReference type="EMBL" id="KN832870">
    <property type="protein sequence ID" value="KIN07847.1"/>
    <property type="molecule type" value="Genomic_DNA"/>
</dbReference>
<dbReference type="HOGENOM" id="CLU_2850288_0_0_1"/>
<dbReference type="Proteomes" id="UP000054321">
    <property type="component" value="Unassembled WGS sequence"/>
</dbReference>
<sequence length="65" mass="7079">MSVLCMQVSRQPGFTRSELIKSNQISGLKPNLEVYEKPYVLATEEANISVAAKCMAPCVSHVPIA</sequence>
<name>A0A0C3I075_OIDMZ</name>
<gene>
    <name evidence="1" type="ORF">OIDMADRAFT_16357</name>
</gene>
<keyword evidence="2" id="KW-1185">Reference proteome</keyword>
<reference evidence="2" key="2">
    <citation type="submission" date="2015-01" db="EMBL/GenBank/DDBJ databases">
        <title>Evolutionary Origins and Diversification of the Mycorrhizal Mutualists.</title>
        <authorList>
            <consortium name="DOE Joint Genome Institute"/>
            <consortium name="Mycorrhizal Genomics Consortium"/>
            <person name="Kohler A."/>
            <person name="Kuo A."/>
            <person name="Nagy L.G."/>
            <person name="Floudas D."/>
            <person name="Copeland A."/>
            <person name="Barry K.W."/>
            <person name="Cichocki N."/>
            <person name="Veneault-Fourrey C."/>
            <person name="LaButti K."/>
            <person name="Lindquist E.A."/>
            <person name="Lipzen A."/>
            <person name="Lundell T."/>
            <person name="Morin E."/>
            <person name="Murat C."/>
            <person name="Riley R."/>
            <person name="Ohm R."/>
            <person name="Sun H."/>
            <person name="Tunlid A."/>
            <person name="Henrissat B."/>
            <person name="Grigoriev I.V."/>
            <person name="Hibbett D.S."/>
            <person name="Martin F."/>
        </authorList>
    </citation>
    <scope>NUCLEOTIDE SEQUENCE [LARGE SCALE GENOMIC DNA]</scope>
    <source>
        <strain evidence="2">Zn</strain>
    </source>
</reference>
<organism evidence="1 2">
    <name type="scientific">Oidiodendron maius (strain Zn)</name>
    <dbReference type="NCBI Taxonomy" id="913774"/>
    <lineage>
        <taxon>Eukaryota</taxon>
        <taxon>Fungi</taxon>
        <taxon>Dikarya</taxon>
        <taxon>Ascomycota</taxon>
        <taxon>Pezizomycotina</taxon>
        <taxon>Leotiomycetes</taxon>
        <taxon>Leotiomycetes incertae sedis</taxon>
        <taxon>Myxotrichaceae</taxon>
        <taxon>Oidiodendron</taxon>
    </lineage>
</organism>
<accession>A0A0C3I075</accession>
<reference evidence="1 2" key="1">
    <citation type="submission" date="2014-04" db="EMBL/GenBank/DDBJ databases">
        <authorList>
            <consortium name="DOE Joint Genome Institute"/>
            <person name="Kuo A."/>
            <person name="Martino E."/>
            <person name="Perotto S."/>
            <person name="Kohler A."/>
            <person name="Nagy L.G."/>
            <person name="Floudas D."/>
            <person name="Copeland A."/>
            <person name="Barry K.W."/>
            <person name="Cichocki N."/>
            <person name="Veneault-Fourrey C."/>
            <person name="LaButti K."/>
            <person name="Lindquist E.A."/>
            <person name="Lipzen A."/>
            <person name="Lundell T."/>
            <person name="Morin E."/>
            <person name="Murat C."/>
            <person name="Sun H."/>
            <person name="Tunlid A."/>
            <person name="Henrissat B."/>
            <person name="Grigoriev I.V."/>
            <person name="Hibbett D.S."/>
            <person name="Martin F."/>
            <person name="Nordberg H.P."/>
            <person name="Cantor M.N."/>
            <person name="Hua S.X."/>
        </authorList>
    </citation>
    <scope>NUCLEOTIDE SEQUENCE [LARGE SCALE GENOMIC DNA]</scope>
    <source>
        <strain evidence="1 2">Zn</strain>
    </source>
</reference>
<protein>
    <submittedName>
        <fullName evidence="1">Uncharacterized protein</fullName>
    </submittedName>
</protein>
<proteinExistence type="predicted"/>